<dbReference type="OrthoDB" id="9896724at2"/>
<evidence type="ECO:0000313" key="2">
    <source>
        <dbReference type="Proteomes" id="UP000000370"/>
    </source>
</evidence>
<proteinExistence type="predicted"/>
<name>A9KQB1_LACP7</name>
<dbReference type="RefSeq" id="WP_012198063.1">
    <property type="nucleotide sequence ID" value="NC_010001.1"/>
</dbReference>
<dbReference type="HOGENOM" id="CLU_1029366_0_0_9"/>
<dbReference type="Proteomes" id="UP000000370">
    <property type="component" value="Chromosome"/>
</dbReference>
<accession>A9KQB1</accession>
<dbReference type="EMBL" id="CP000885">
    <property type="protein sequence ID" value="ABX40420.1"/>
    <property type="molecule type" value="Genomic_DNA"/>
</dbReference>
<gene>
    <name evidence="1" type="ordered locus">Cphy_0030</name>
</gene>
<reference evidence="2" key="1">
    <citation type="submission" date="2007-11" db="EMBL/GenBank/DDBJ databases">
        <title>Complete genome sequence of Clostridium phytofermentans ISDg.</title>
        <authorList>
            <person name="Leschine S.B."/>
            <person name="Warnick T.A."/>
            <person name="Blanchard J.L."/>
            <person name="Schnell D.J."/>
            <person name="Petit E.L."/>
            <person name="LaTouf W.G."/>
            <person name="Copeland A."/>
            <person name="Lucas S."/>
            <person name="Lapidus A."/>
            <person name="Barry K."/>
            <person name="Glavina del Rio T."/>
            <person name="Dalin E."/>
            <person name="Tice H."/>
            <person name="Pitluck S."/>
            <person name="Kiss H."/>
            <person name="Brettin T."/>
            <person name="Bruce D."/>
            <person name="Detter J.C."/>
            <person name="Han C."/>
            <person name="Kuske C."/>
            <person name="Schmutz J."/>
            <person name="Larimer F."/>
            <person name="Land M."/>
            <person name="Hauser L."/>
            <person name="Kyrpides N."/>
            <person name="Kim E.A."/>
            <person name="Richardson P."/>
        </authorList>
    </citation>
    <scope>NUCLEOTIDE SEQUENCE [LARGE SCALE GENOMIC DNA]</scope>
    <source>
        <strain evidence="2">ATCC 700394 / DSM 18823 / ISDg</strain>
    </source>
</reference>
<protein>
    <submittedName>
        <fullName evidence="1">Uncharacterized protein</fullName>
    </submittedName>
</protein>
<sequence length="270" mass="33121">MDFLHRVNELIRKSDHMEILDSESYFRKIYYDNHNEVILEHTVYKEDLYTSYQMYQLTYDTHNNIVCKESIYILRELERSHGFTYYEYEYDENGNVLSKVTLNDNHKRNELINYYYRNNLLIKKEIWEKKLQRYLTDPITDEVLCYYIHTYHYGEDMKLLLETVTFPTGEVCYYVDYHDNEIYPDGKIINPAKSEYAWMVLSKDVYIEITEKYYTPEVLKEIVEYVRATYESTSVILWVRGIWEDCYSNPLYELYRYYLDNLDISINYTY</sequence>
<evidence type="ECO:0000313" key="1">
    <source>
        <dbReference type="EMBL" id="ABX40420.1"/>
    </source>
</evidence>
<dbReference type="AlphaFoldDB" id="A9KQB1"/>
<organism evidence="1 2">
    <name type="scientific">Lachnoclostridium phytofermentans (strain ATCC 700394 / DSM 18823 / ISDg)</name>
    <name type="common">Clostridium phytofermentans</name>
    <dbReference type="NCBI Taxonomy" id="357809"/>
    <lineage>
        <taxon>Bacteria</taxon>
        <taxon>Bacillati</taxon>
        <taxon>Bacillota</taxon>
        <taxon>Clostridia</taxon>
        <taxon>Lachnospirales</taxon>
        <taxon>Lachnospiraceae</taxon>
    </lineage>
</organism>
<keyword evidence="2" id="KW-1185">Reference proteome</keyword>
<dbReference type="KEGG" id="cpy:Cphy_0030"/>